<proteinExistence type="predicted"/>
<keyword evidence="2" id="KW-1185">Reference proteome</keyword>
<gene>
    <name evidence="1" type="ORF">DSO57_1013894</name>
</gene>
<accession>A0ACC2THB8</accession>
<name>A0ACC2THB8_9FUNG</name>
<dbReference type="EMBL" id="QTSX02002892">
    <property type="protein sequence ID" value="KAJ9073652.1"/>
    <property type="molecule type" value="Genomic_DNA"/>
</dbReference>
<sequence>MNHPFKYWPSPGKGVQNLQVGELPPENFLTYPLPFPINPWNKIPVRNWHAGAAKPAPQKFRQKGSSAPRRLSNRSCPGNLKLISNAPHIPG</sequence>
<reference evidence="1" key="1">
    <citation type="submission" date="2022-04" db="EMBL/GenBank/DDBJ databases">
        <title>Genome of the entomopathogenic fungus Entomophthora muscae.</title>
        <authorList>
            <person name="Elya C."/>
            <person name="Lovett B.R."/>
            <person name="Lee E."/>
            <person name="Macias A.M."/>
            <person name="Hajek A.E."/>
            <person name="De Bivort B.L."/>
            <person name="Kasson M.T."/>
            <person name="De Fine Licht H.H."/>
            <person name="Stajich J.E."/>
        </authorList>
    </citation>
    <scope>NUCLEOTIDE SEQUENCE</scope>
    <source>
        <strain evidence="1">Berkeley</strain>
    </source>
</reference>
<evidence type="ECO:0000313" key="2">
    <source>
        <dbReference type="Proteomes" id="UP001165960"/>
    </source>
</evidence>
<dbReference type="Proteomes" id="UP001165960">
    <property type="component" value="Unassembled WGS sequence"/>
</dbReference>
<organism evidence="1 2">
    <name type="scientific">Entomophthora muscae</name>
    <dbReference type="NCBI Taxonomy" id="34485"/>
    <lineage>
        <taxon>Eukaryota</taxon>
        <taxon>Fungi</taxon>
        <taxon>Fungi incertae sedis</taxon>
        <taxon>Zoopagomycota</taxon>
        <taxon>Entomophthoromycotina</taxon>
        <taxon>Entomophthoromycetes</taxon>
        <taxon>Entomophthorales</taxon>
        <taxon>Entomophthoraceae</taxon>
        <taxon>Entomophthora</taxon>
    </lineage>
</organism>
<evidence type="ECO:0000313" key="1">
    <source>
        <dbReference type="EMBL" id="KAJ9073652.1"/>
    </source>
</evidence>
<protein>
    <submittedName>
        <fullName evidence="1">Uncharacterized protein</fullName>
    </submittedName>
</protein>
<comment type="caution">
    <text evidence="1">The sequence shown here is derived from an EMBL/GenBank/DDBJ whole genome shotgun (WGS) entry which is preliminary data.</text>
</comment>